<keyword evidence="11" id="KW-1185">Reference proteome</keyword>
<evidence type="ECO:0000256" key="9">
    <source>
        <dbReference type="HAMAP-Rule" id="MF_01129"/>
    </source>
</evidence>
<gene>
    <name evidence="9" type="primary">hppA</name>
    <name evidence="10" type="ORF">EAH84_11990</name>
</gene>
<keyword evidence="2 9" id="KW-0813">Transport</keyword>
<keyword evidence="9" id="KW-0375">Hydrogen ion transport</keyword>
<comment type="cofactor">
    <cofactor evidence="9">
        <name>Mg(2+)</name>
        <dbReference type="ChEBI" id="CHEBI:18420"/>
    </cofactor>
</comment>
<evidence type="ECO:0000313" key="11">
    <source>
        <dbReference type="Proteomes" id="UP000318413"/>
    </source>
</evidence>
<evidence type="ECO:0000313" key="10">
    <source>
        <dbReference type="EMBL" id="TPG10852.1"/>
    </source>
</evidence>
<evidence type="ECO:0000256" key="5">
    <source>
        <dbReference type="ARBA" id="ARBA00022967"/>
    </source>
</evidence>
<evidence type="ECO:0000256" key="6">
    <source>
        <dbReference type="ARBA" id="ARBA00022989"/>
    </source>
</evidence>
<comment type="caution">
    <text evidence="9">Lacks conserved residue(s) required for the propagation of feature annotation.</text>
</comment>
<keyword evidence="9" id="KW-1003">Cell membrane</keyword>
<feature type="site" description="Determinant of potassium independence" evidence="9">
    <location>
        <position position="486"/>
    </location>
</feature>
<dbReference type="NCBIfam" id="NF001951">
    <property type="entry name" value="PRK00733.1-2"/>
    <property type="match status" value="1"/>
</dbReference>
<dbReference type="GO" id="GO:0004427">
    <property type="term" value="F:inorganic diphosphate phosphatase activity"/>
    <property type="evidence" value="ECO:0007669"/>
    <property type="project" value="UniProtKB-UniRule"/>
</dbReference>
<proteinExistence type="inferred from homology"/>
<dbReference type="AlphaFoldDB" id="A0A502CDU9"/>
<feature type="transmembrane region" description="Helical" evidence="9">
    <location>
        <begin position="236"/>
        <end position="254"/>
    </location>
</feature>
<feature type="transmembrane region" description="Helical" evidence="9">
    <location>
        <begin position="120"/>
        <end position="147"/>
    </location>
</feature>
<feature type="transmembrane region" description="Helical" evidence="9">
    <location>
        <begin position="597"/>
        <end position="618"/>
    </location>
</feature>
<evidence type="ECO:0000256" key="1">
    <source>
        <dbReference type="ARBA" id="ARBA00004127"/>
    </source>
</evidence>
<feature type="transmembrane region" description="Helical" evidence="9">
    <location>
        <begin position="425"/>
        <end position="448"/>
    </location>
</feature>
<feature type="transmembrane region" description="Helical" evidence="9">
    <location>
        <begin position="492"/>
        <end position="516"/>
    </location>
</feature>
<evidence type="ECO:0000256" key="7">
    <source>
        <dbReference type="ARBA" id="ARBA00023065"/>
    </source>
</evidence>
<dbReference type="HAMAP" id="MF_01129">
    <property type="entry name" value="PPase_energized_pump"/>
    <property type="match status" value="1"/>
</dbReference>
<dbReference type="InterPro" id="IPR004131">
    <property type="entry name" value="PPase-energised_H-pump"/>
</dbReference>
<evidence type="ECO:0000256" key="4">
    <source>
        <dbReference type="ARBA" id="ARBA00022842"/>
    </source>
</evidence>
<feature type="transmembrane region" description="Helical" evidence="9">
    <location>
        <begin position="6"/>
        <end position="26"/>
    </location>
</feature>
<keyword evidence="5 9" id="KW-1278">Translocase</keyword>
<dbReference type="GO" id="GO:0009678">
    <property type="term" value="F:diphosphate hydrolysis-driven proton transmembrane transporter activity"/>
    <property type="evidence" value="ECO:0007669"/>
    <property type="project" value="UniProtKB-UniRule"/>
</dbReference>
<dbReference type="GO" id="GO:0012505">
    <property type="term" value="C:endomembrane system"/>
    <property type="evidence" value="ECO:0007669"/>
    <property type="project" value="UniProtKB-SubCell"/>
</dbReference>
<protein>
    <recommendedName>
        <fullName evidence="9">K(+)-insensitive pyrophosphate-energized proton pump</fullName>
        <ecNumber evidence="9">7.1.3.1</ecNumber>
    </recommendedName>
    <alternativeName>
        <fullName evidence="9">Membrane-bound proton-translocating pyrophosphatase</fullName>
    </alternativeName>
    <alternativeName>
        <fullName evidence="9">Pyrophosphate-energized inorganic pyrophosphatase</fullName>
        <shortName evidence="9">H(+)-PPase</shortName>
    </alternativeName>
</protein>
<dbReference type="RefSeq" id="WP_140872259.1">
    <property type="nucleotide sequence ID" value="NZ_RCZK01000010.1"/>
</dbReference>
<feature type="transmembrane region" description="Helical" evidence="9">
    <location>
        <begin position="296"/>
        <end position="319"/>
    </location>
</feature>
<feature type="transmembrane region" description="Helical" evidence="9">
    <location>
        <begin position="528"/>
        <end position="547"/>
    </location>
</feature>
<evidence type="ECO:0000256" key="2">
    <source>
        <dbReference type="ARBA" id="ARBA00022448"/>
    </source>
</evidence>
<keyword evidence="3 9" id="KW-0812">Transmembrane</keyword>
<dbReference type="PIRSF" id="PIRSF001265">
    <property type="entry name" value="H+-PPase"/>
    <property type="match status" value="1"/>
</dbReference>
<feature type="transmembrane region" description="Helical" evidence="9">
    <location>
        <begin position="78"/>
        <end position="99"/>
    </location>
</feature>
<keyword evidence="8 9" id="KW-0472">Membrane</keyword>
<comment type="subcellular location">
    <subcellularLocation>
        <location evidence="9">Cell membrane</location>
        <topology evidence="9">Multi-pass membrane protein</topology>
    </subcellularLocation>
    <subcellularLocation>
        <location evidence="1">Endomembrane system</location>
        <topology evidence="1">Multi-pass membrane protein</topology>
    </subcellularLocation>
</comment>
<evidence type="ECO:0000256" key="8">
    <source>
        <dbReference type="ARBA" id="ARBA00023136"/>
    </source>
</evidence>
<feature type="transmembrane region" description="Helical" evidence="9">
    <location>
        <begin position="352"/>
        <end position="370"/>
    </location>
</feature>
<keyword evidence="10" id="KW-0378">Hydrolase</keyword>
<dbReference type="PANTHER" id="PTHR31998">
    <property type="entry name" value="K(+)-INSENSITIVE PYROPHOSPHATE-ENERGIZED PROTON PUMP"/>
    <property type="match status" value="1"/>
</dbReference>
<dbReference type="NCBIfam" id="TIGR01104">
    <property type="entry name" value="V_PPase"/>
    <property type="match status" value="1"/>
</dbReference>
<dbReference type="EC" id="7.1.3.1" evidence="9"/>
<evidence type="ECO:0000256" key="3">
    <source>
        <dbReference type="ARBA" id="ARBA00022692"/>
    </source>
</evidence>
<keyword evidence="4 9" id="KW-0460">Magnesium</keyword>
<dbReference type="NCBIfam" id="NF001960">
    <property type="entry name" value="PRK00733.3-5"/>
    <property type="match status" value="1"/>
</dbReference>
<comment type="catalytic activity">
    <reaction evidence="9">
        <text>diphosphate + H2O + H(+)(in) = 2 phosphate + 2 H(+)(out)</text>
        <dbReference type="Rhea" id="RHEA:13973"/>
        <dbReference type="ChEBI" id="CHEBI:15377"/>
        <dbReference type="ChEBI" id="CHEBI:15378"/>
        <dbReference type="ChEBI" id="CHEBI:33019"/>
        <dbReference type="ChEBI" id="CHEBI:43474"/>
        <dbReference type="EC" id="7.1.3.1"/>
    </reaction>
</comment>
<dbReference type="GO" id="GO:0000287">
    <property type="term" value="F:magnesium ion binding"/>
    <property type="evidence" value="ECO:0007669"/>
    <property type="project" value="UniProtKB-UniRule"/>
</dbReference>
<comment type="subunit">
    <text evidence="9">Homodimer.</text>
</comment>
<feature type="transmembrane region" description="Helical" evidence="9">
    <location>
        <begin position="54"/>
        <end position="72"/>
    </location>
</feature>
<name>A0A502CDU9_9SPHN</name>
<comment type="function">
    <text evidence="9">Proton pump that utilizes the energy of pyrophosphate hydrolysis as the driving force for proton movement across the membrane. Generates a proton motive force.</text>
</comment>
<dbReference type="Pfam" id="PF03030">
    <property type="entry name" value="H_PPase"/>
    <property type="match status" value="1"/>
</dbReference>
<dbReference type="Proteomes" id="UP000318413">
    <property type="component" value="Unassembled WGS sequence"/>
</dbReference>
<comment type="caution">
    <text evidence="10">The sequence shown here is derived from an EMBL/GenBank/DDBJ whole genome shotgun (WGS) entry which is preliminary data.</text>
</comment>
<dbReference type="EMBL" id="RCZK01000010">
    <property type="protein sequence ID" value="TPG10852.1"/>
    <property type="molecule type" value="Genomic_DNA"/>
</dbReference>
<dbReference type="OrthoDB" id="9808652at2"/>
<feature type="transmembrane region" description="Helical" evidence="9">
    <location>
        <begin position="260"/>
        <end position="284"/>
    </location>
</feature>
<sequence>MTTVYIAIVCGLIAVVYGIITSQQVLRAPAGDAKMQDIAAAIAEGAKAYLGRQYRTIAIVGVVVAIIVGLFLGPISAAGFAIGAILSGITGFIGMNVSVKANVRTAEAARTSLQGGLTMAFRSGAVTGMLVAGLGLLAISGMFWALLTLGHYDLAVGADRRVIVDTLVALAFGASLISIFARLGGGIFTKAADVGADLVGKVEAGIPEDDPRNPATIADNVGDNVGDCAGMAADLFETYVVTIGVTMASMALLLPNADDLFALMTLPLIVGGVCIITSIIGTYFVRLGGGSIMGALYKGFWTTVILSIPAIYFATQYVLGDMHAVLGGSVALGNLTPDAVAGSTATSFTGMGLFWCMMIGLALTGALVWITEYYTGTNYRPVKSIAKASVTGHGTNVIQGLAISLESPALPTIVISIAVIATYQLAGIIGIAFGATSMLALAGMVVALDAYGPVTDNAGGIAEMAGLPDDVRQRTDALDAVGNTTKAVTKGYAIGSAALAALVLFGAYTTDLGIYFPNITVNFSLSNPYVIVGLLLGALLPFSFGAFGMTAVGRAAGAVVEDVRAQFRDDPGIMAGTSRPNYARTVDLVTKAAIKEMIVPSLLPVLTPIVVFFVILAVSDQASAFACLGALLLGVIVSGLFVAISMTSGGGAWDNAKKYIEDGNYGGKGSEAHKAAVTGDTVGDPYKDTAGPAVNPMIKITNIVALLLLAALAAHTGAG</sequence>
<accession>A0A502CDU9</accession>
<organism evidence="10 11">
    <name type="scientific">Sphingomonas oligophenolica</name>
    <dbReference type="NCBI Taxonomy" id="301154"/>
    <lineage>
        <taxon>Bacteria</taxon>
        <taxon>Pseudomonadati</taxon>
        <taxon>Pseudomonadota</taxon>
        <taxon>Alphaproteobacteria</taxon>
        <taxon>Sphingomonadales</taxon>
        <taxon>Sphingomonadaceae</taxon>
        <taxon>Sphingomonas</taxon>
    </lineage>
</organism>
<feature type="transmembrane region" description="Helical" evidence="9">
    <location>
        <begin position="625"/>
        <end position="644"/>
    </location>
</feature>
<reference evidence="10 11" key="1">
    <citation type="journal article" date="2019" name="Environ. Microbiol.">
        <title>Species interactions and distinct microbial communities in high Arctic permafrost affected cryosols are associated with the CH4 and CO2 gas fluxes.</title>
        <authorList>
            <person name="Altshuler I."/>
            <person name="Hamel J."/>
            <person name="Turney S."/>
            <person name="Magnuson E."/>
            <person name="Levesque R."/>
            <person name="Greer C."/>
            <person name="Whyte L.G."/>
        </authorList>
    </citation>
    <scope>NUCLEOTIDE SEQUENCE [LARGE SCALE GENOMIC DNA]</scope>
    <source>
        <strain evidence="10 11">S5.1</strain>
    </source>
</reference>
<comment type="similarity">
    <text evidence="9">Belongs to the H(+)-translocating pyrophosphatase (TC 3.A.10) family. K(+)-insensitive subfamily.</text>
</comment>
<dbReference type="GO" id="GO:0005886">
    <property type="term" value="C:plasma membrane"/>
    <property type="evidence" value="ECO:0007669"/>
    <property type="project" value="UniProtKB-SubCell"/>
</dbReference>
<keyword evidence="6 9" id="KW-1133">Transmembrane helix</keyword>
<feature type="transmembrane region" description="Helical" evidence="9">
    <location>
        <begin position="162"/>
        <end position="181"/>
    </location>
</feature>
<keyword evidence="7 9" id="KW-0406">Ion transport</keyword>
<feature type="transmembrane region" description="Helical" evidence="9">
    <location>
        <begin position="700"/>
        <end position="718"/>
    </location>
</feature>